<evidence type="ECO:0000256" key="2">
    <source>
        <dbReference type="ARBA" id="ARBA00022679"/>
    </source>
</evidence>
<dbReference type="GO" id="GO:0008270">
    <property type="term" value="F:zinc ion binding"/>
    <property type="evidence" value="ECO:0007669"/>
    <property type="project" value="InterPro"/>
</dbReference>
<dbReference type="Pfam" id="PF02574">
    <property type="entry name" value="S-methyl_trans"/>
    <property type="match status" value="1"/>
</dbReference>
<keyword evidence="3 4" id="KW-0479">Metal-binding</keyword>
<evidence type="ECO:0000256" key="1">
    <source>
        <dbReference type="ARBA" id="ARBA00022603"/>
    </source>
</evidence>
<dbReference type="PANTHER" id="PTHR11103">
    <property type="entry name" value="SLR1189 PROTEIN"/>
    <property type="match status" value="1"/>
</dbReference>
<dbReference type="RefSeq" id="WP_117358194.1">
    <property type="nucleotide sequence ID" value="NZ_QURH01000262.1"/>
</dbReference>
<dbReference type="PANTHER" id="PTHR11103:SF18">
    <property type="entry name" value="SLR1189 PROTEIN"/>
    <property type="match status" value="1"/>
</dbReference>
<gene>
    <name evidence="6" type="ORF">DZF91_15595</name>
</gene>
<feature type="binding site" evidence="4">
    <location>
        <position position="274"/>
    </location>
    <ligand>
        <name>Zn(2+)</name>
        <dbReference type="ChEBI" id="CHEBI:29105"/>
    </ligand>
</feature>
<dbReference type="GO" id="GO:0008168">
    <property type="term" value="F:methyltransferase activity"/>
    <property type="evidence" value="ECO:0007669"/>
    <property type="project" value="UniProtKB-UniRule"/>
</dbReference>
<dbReference type="AlphaFoldDB" id="A0A372JLB9"/>
<comment type="caution">
    <text evidence="6">The sequence shown here is derived from an EMBL/GenBank/DDBJ whole genome shotgun (WGS) entry which is preliminary data.</text>
</comment>
<evidence type="ECO:0000313" key="7">
    <source>
        <dbReference type="Proteomes" id="UP000261811"/>
    </source>
</evidence>
<keyword evidence="2 4" id="KW-0808">Transferase</keyword>
<reference evidence="6 7" key="1">
    <citation type="submission" date="2018-08" db="EMBL/GenBank/DDBJ databases">
        <title>Actinomadura jelena sp. nov., a novel Actinomycete isolated from soil in Chad.</title>
        <authorList>
            <person name="Shi L."/>
        </authorList>
    </citation>
    <scope>NUCLEOTIDE SEQUENCE [LARGE SCALE GENOMIC DNA]</scope>
    <source>
        <strain evidence="6 7">NEAU-G17</strain>
    </source>
</reference>
<name>A0A372JLB9_9ACTN</name>
<evidence type="ECO:0000256" key="3">
    <source>
        <dbReference type="PIRSR" id="PIRSR037505-2"/>
    </source>
</evidence>
<feature type="binding site" evidence="3 4">
    <location>
        <position position="202"/>
    </location>
    <ligand>
        <name>Zn(2+)</name>
        <dbReference type="ChEBI" id="CHEBI:29105"/>
    </ligand>
</feature>
<dbReference type="SUPFAM" id="SSF82282">
    <property type="entry name" value="Homocysteine S-methyltransferase"/>
    <property type="match status" value="1"/>
</dbReference>
<feature type="domain" description="Hcy-binding" evidence="5">
    <location>
        <begin position="1"/>
        <end position="288"/>
    </location>
</feature>
<dbReference type="InterPro" id="IPR017226">
    <property type="entry name" value="BHMT-like"/>
</dbReference>
<dbReference type="InterPro" id="IPR003726">
    <property type="entry name" value="HCY_dom"/>
</dbReference>
<evidence type="ECO:0000259" key="5">
    <source>
        <dbReference type="PROSITE" id="PS50970"/>
    </source>
</evidence>
<keyword evidence="7" id="KW-1185">Reference proteome</keyword>
<dbReference type="InterPro" id="IPR036589">
    <property type="entry name" value="HCY_dom_sf"/>
</dbReference>
<dbReference type="OrthoDB" id="9803687at2"/>
<dbReference type="PIRSF" id="PIRSF037505">
    <property type="entry name" value="Betaine_HMT"/>
    <property type="match status" value="1"/>
</dbReference>
<organism evidence="6 7">
    <name type="scientific">Actinomadura logoneensis</name>
    <dbReference type="NCBI Taxonomy" id="2293572"/>
    <lineage>
        <taxon>Bacteria</taxon>
        <taxon>Bacillati</taxon>
        <taxon>Actinomycetota</taxon>
        <taxon>Actinomycetes</taxon>
        <taxon>Streptosporangiales</taxon>
        <taxon>Thermomonosporaceae</taxon>
        <taxon>Actinomadura</taxon>
    </lineage>
</organism>
<evidence type="ECO:0000313" key="6">
    <source>
        <dbReference type="EMBL" id="RFU40729.1"/>
    </source>
</evidence>
<dbReference type="GO" id="GO:0032259">
    <property type="term" value="P:methylation"/>
    <property type="evidence" value="ECO:0007669"/>
    <property type="project" value="UniProtKB-KW"/>
</dbReference>
<keyword evidence="3 4" id="KW-0862">Zinc</keyword>
<dbReference type="EMBL" id="QURH01000262">
    <property type="protein sequence ID" value="RFU40729.1"/>
    <property type="molecule type" value="Genomic_DNA"/>
</dbReference>
<dbReference type="GO" id="GO:0009086">
    <property type="term" value="P:methionine biosynthetic process"/>
    <property type="evidence" value="ECO:0007669"/>
    <property type="project" value="InterPro"/>
</dbReference>
<dbReference type="Proteomes" id="UP000261811">
    <property type="component" value="Unassembled WGS sequence"/>
</dbReference>
<feature type="binding site" evidence="4">
    <location>
        <position position="273"/>
    </location>
    <ligand>
        <name>Zn(2+)</name>
        <dbReference type="ChEBI" id="CHEBI:29105"/>
    </ligand>
</feature>
<keyword evidence="1 4" id="KW-0489">Methyltransferase</keyword>
<evidence type="ECO:0000256" key="4">
    <source>
        <dbReference type="PROSITE-ProRule" id="PRU00333"/>
    </source>
</evidence>
<comment type="cofactor">
    <cofactor evidence="3">
        <name>Zn(2+)</name>
        <dbReference type="ChEBI" id="CHEBI:29105"/>
    </cofactor>
    <text evidence="3">Binds 1 zinc ion per subunit.</text>
</comment>
<proteinExistence type="predicted"/>
<dbReference type="Gene3D" id="3.20.20.330">
    <property type="entry name" value="Homocysteine-binding-like domain"/>
    <property type="match status" value="1"/>
</dbReference>
<dbReference type="PROSITE" id="PS50970">
    <property type="entry name" value="HCY"/>
    <property type="match status" value="1"/>
</dbReference>
<sequence>MTVTWLDGATATELRRGGLPLDAPWWTTRALTTEPRREALRAVHEAHLAAGADVVTAATFRCNLRALRRIGLDEAGLAWMVHAAVGVARAARGTGNALVAASMAPVEDCYRPDLVPPDGELAAEHRWLATELMRVGVDLVLVETMNTAREARIALEQVQAAGGRAWVSFVCGADGRLLSGERLADAAVAAERDGAAAVLVNCTAPADAEKALAELRAACSGPIGCYPNNEVRDGAHRWTHVDEALPSALGPDAFADLLAGWHAAYAPDILGGCCGTTPGHLAAARARLEGPSRAGAADARRNGGDR</sequence>
<accession>A0A372JLB9</accession>
<protein>
    <submittedName>
        <fullName evidence="6">Homocysteine S-methyltransferase family protein</fullName>
    </submittedName>
</protein>